<keyword evidence="3" id="KW-1185">Reference proteome</keyword>
<gene>
    <name evidence="2" type="ORF">HaLaN_24213</name>
</gene>
<sequence>MTWDGARQTSRQRPNSRCTASCAVRSPTQAGSSSGASSDGENIAALPVSQEKGKLREGATLRVLVT</sequence>
<name>A0A6A0A139_HAELA</name>
<feature type="non-terminal residue" evidence="2">
    <location>
        <position position="1"/>
    </location>
</feature>
<dbReference type="EMBL" id="BLLF01003028">
    <property type="protein sequence ID" value="GFH26119.1"/>
    <property type="molecule type" value="Genomic_DNA"/>
</dbReference>
<organism evidence="2 3">
    <name type="scientific">Haematococcus lacustris</name>
    <name type="common">Green alga</name>
    <name type="synonym">Haematococcus pluvialis</name>
    <dbReference type="NCBI Taxonomy" id="44745"/>
    <lineage>
        <taxon>Eukaryota</taxon>
        <taxon>Viridiplantae</taxon>
        <taxon>Chlorophyta</taxon>
        <taxon>core chlorophytes</taxon>
        <taxon>Chlorophyceae</taxon>
        <taxon>CS clade</taxon>
        <taxon>Chlamydomonadales</taxon>
        <taxon>Haematococcaceae</taxon>
        <taxon>Haematococcus</taxon>
    </lineage>
</organism>
<evidence type="ECO:0000313" key="2">
    <source>
        <dbReference type="EMBL" id="GFH26119.1"/>
    </source>
</evidence>
<evidence type="ECO:0000313" key="3">
    <source>
        <dbReference type="Proteomes" id="UP000485058"/>
    </source>
</evidence>
<dbReference type="Proteomes" id="UP000485058">
    <property type="component" value="Unassembled WGS sequence"/>
</dbReference>
<reference evidence="2 3" key="1">
    <citation type="submission" date="2020-02" db="EMBL/GenBank/DDBJ databases">
        <title>Draft genome sequence of Haematococcus lacustris strain NIES-144.</title>
        <authorList>
            <person name="Morimoto D."/>
            <person name="Nakagawa S."/>
            <person name="Yoshida T."/>
            <person name="Sawayama S."/>
        </authorList>
    </citation>
    <scope>NUCLEOTIDE SEQUENCE [LARGE SCALE GENOMIC DNA]</scope>
    <source>
        <strain evidence="2 3">NIES-144</strain>
    </source>
</reference>
<evidence type="ECO:0000256" key="1">
    <source>
        <dbReference type="SAM" id="MobiDB-lite"/>
    </source>
</evidence>
<feature type="non-terminal residue" evidence="2">
    <location>
        <position position="66"/>
    </location>
</feature>
<feature type="region of interest" description="Disordered" evidence="1">
    <location>
        <begin position="1"/>
        <end position="49"/>
    </location>
</feature>
<feature type="compositionally biased region" description="Polar residues" evidence="1">
    <location>
        <begin position="7"/>
        <end position="19"/>
    </location>
</feature>
<dbReference type="AlphaFoldDB" id="A0A6A0A139"/>
<accession>A0A6A0A139</accession>
<proteinExistence type="predicted"/>
<protein>
    <submittedName>
        <fullName evidence="2">Uncharacterized protein</fullName>
    </submittedName>
</protein>
<comment type="caution">
    <text evidence="2">The sequence shown here is derived from an EMBL/GenBank/DDBJ whole genome shotgun (WGS) entry which is preliminary data.</text>
</comment>